<reference evidence="1" key="1">
    <citation type="submission" date="2018-05" db="EMBL/GenBank/DDBJ databases">
        <authorList>
            <person name="Lanie J.A."/>
            <person name="Ng W.-L."/>
            <person name="Kazmierczak K.M."/>
            <person name="Andrzejewski T.M."/>
            <person name="Davidsen T.M."/>
            <person name="Wayne K.J."/>
            <person name="Tettelin H."/>
            <person name="Glass J.I."/>
            <person name="Rusch D."/>
            <person name="Podicherti R."/>
            <person name="Tsui H.-C.T."/>
            <person name="Winkler M.E."/>
        </authorList>
    </citation>
    <scope>NUCLEOTIDE SEQUENCE</scope>
</reference>
<dbReference type="AlphaFoldDB" id="A0A381ZD03"/>
<proteinExistence type="predicted"/>
<evidence type="ECO:0000313" key="1">
    <source>
        <dbReference type="EMBL" id="SVA86633.1"/>
    </source>
</evidence>
<organism evidence="1">
    <name type="scientific">marine metagenome</name>
    <dbReference type="NCBI Taxonomy" id="408172"/>
    <lineage>
        <taxon>unclassified sequences</taxon>
        <taxon>metagenomes</taxon>
        <taxon>ecological metagenomes</taxon>
    </lineage>
</organism>
<sequence length="29" mass="3401">VRIKAVYLIKLYYHSELLASNGFHYISTT</sequence>
<gene>
    <name evidence="1" type="ORF">METZ01_LOCUS139487</name>
</gene>
<feature type="non-terminal residue" evidence="1">
    <location>
        <position position="1"/>
    </location>
</feature>
<protein>
    <submittedName>
        <fullName evidence="1">Uncharacterized protein</fullName>
    </submittedName>
</protein>
<name>A0A381ZD03_9ZZZZ</name>
<accession>A0A381ZD03</accession>
<dbReference type="EMBL" id="UINC01020686">
    <property type="protein sequence ID" value="SVA86633.1"/>
    <property type="molecule type" value="Genomic_DNA"/>
</dbReference>